<organism evidence="2">
    <name type="scientific">Metarhizium brunneum bipartite mycovirus 1</name>
    <dbReference type="NCBI Taxonomy" id="2938193"/>
    <lineage>
        <taxon>Viruses</taxon>
        <taxon>Riboviria</taxon>
    </lineage>
</organism>
<accession>A0A976N0K0</accession>
<feature type="region of interest" description="Disordered" evidence="1">
    <location>
        <begin position="277"/>
        <end position="308"/>
    </location>
</feature>
<reference evidence="2" key="1">
    <citation type="journal article" date="2022" name="Arch. Microbiol.">
        <title>Molecular characterization of a novel double-stranded RNA virus infecting the entomopathogenic fungus Metarhizium brunneum.</title>
        <authorList>
            <person name="Wang P."/>
            <person name="Yang G."/>
            <person name="Shi N."/>
            <person name="Huang B."/>
        </authorList>
    </citation>
    <scope>NUCLEOTIDE SEQUENCE</scope>
    <source>
        <strain evidence="2">RCEF0766</strain>
    </source>
</reference>
<sequence>MATFAERFGGAKSNVDFTAGPSPAGQPLETPSVDDTLEAIEAKMAALARVVIEGRSVAVATGYTMASQATRDPEELAKSSMTPMELEQLAAWKEGVQLPPINWDECTEQPKGGEKALKRMEYRAAALRQLYGNKGVTAGNALWFTKNHEYILPLVVATAKIQGAVRELAGGQTELSELEMAEVQSIHKVNAVALQVVNDLFRQLNATVRKINASKDTLQAREHALKGKIAKWKPKQSVLNKQRAAVGKPPIGRQVDFRGATEGGRVVRSSLLAGTGLAASSAPTRQPRARAQAGPSTSAQEVEMEGMY</sequence>
<feature type="compositionally biased region" description="Low complexity" evidence="1">
    <location>
        <begin position="277"/>
        <end position="296"/>
    </location>
</feature>
<reference evidence="2" key="2">
    <citation type="submission" date="2022-04" db="EMBL/GenBank/DDBJ databases">
        <authorList>
            <person name="Wang P."/>
            <person name="Shi N."/>
            <person name="Zhang Y."/>
            <person name="Zhu Q."/>
            <person name="Xie T."/>
            <person name="Yang G."/>
            <person name="Huang B."/>
        </authorList>
    </citation>
    <scope>NUCLEOTIDE SEQUENCE</scope>
    <source>
        <strain evidence="2">RCEF0766</strain>
    </source>
</reference>
<keyword evidence="2" id="KW-0946">Virion</keyword>
<dbReference type="GO" id="GO:0019028">
    <property type="term" value="C:viral capsid"/>
    <property type="evidence" value="ECO:0007669"/>
    <property type="project" value="UniProtKB-KW"/>
</dbReference>
<protein>
    <submittedName>
        <fullName evidence="2">Coat protein</fullName>
    </submittedName>
</protein>
<dbReference type="EMBL" id="ON350779">
    <property type="protein sequence ID" value="UPO93688.1"/>
    <property type="molecule type" value="Genomic_RNA"/>
</dbReference>
<feature type="region of interest" description="Disordered" evidence="1">
    <location>
        <begin position="1"/>
        <end position="30"/>
    </location>
</feature>
<evidence type="ECO:0000256" key="1">
    <source>
        <dbReference type="SAM" id="MobiDB-lite"/>
    </source>
</evidence>
<proteinExistence type="predicted"/>
<evidence type="ECO:0000313" key="2">
    <source>
        <dbReference type="EMBL" id="UPO93688.1"/>
    </source>
</evidence>
<keyword evidence="2" id="KW-0167">Capsid protein</keyword>
<name>A0A976N0K0_9VIRU</name>